<proteinExistence type="predicted"/>
<name>A0AAV4BWS4_9GAST</name>
<comment type="caution">
    <text evidence="2">The sequence shown here is derived from an EMBL/GenBank/DDBJ whole genome shotgun (WGS) entry which is preliminary data.</text>
</comment>
<evidence type="ECO:0000313" key="3">
    <source>
        <dbReference type="Proteomes" id="UP000735302"/>
    </source>
</evidence>
<sequence length="120" mass="13303">MHVILFVVVVSTVTHLTERKCILHYLYLYRCCPREFWSPPSEIPSPPSSPPAIIVKMRLACVGSFILTAKSALALMGVPNARPPIAPSPVPNYHHHCGTLLMMPSVFLFQPLLSILRALS</sequence>
<protein>
    <recommendedName>
        <fullName evidence="4">Secreted protein</fullName>
    </recommendedName>
</protein>
<evidence type="ECO:0000313" key="2">
    <source>
        <dbReference type="EMBL" id="GFO23580.1"/>
    </source>
</evidence>
<evidence type="ECO:0000256" key="1">
    <source>
        <dbReference type="SAM" id="SignalP"/>
    </source>
</evidence>
<keyword evidence="3" id="KW-1185">Reference proteome</keyword>
<reference evidence="2 3" key="1">
    <citation type="journal article" date="2021" name="Elife">
        <title>Chloroplast acquisition without the gene transfer in kleptoplastic sea slugs, Plakobranchus ocellatus.</title>
        <authorList>
            <person name="Maeda T."/>
            <person name="Takahashi S."/>
            <person name="Yoshida T."/>
            <person name="Shimamura S."/>
            <person name="Takaki Y."/>
            <person name="Nagai Y."/>
            <person name="Toyoda A."/>
            <person name="Suzuki Y."/>
            <person name="Arimoto A."/>
            <person name="Ishii H."/>
            <person name="Satoh N."/>
            <person name="Nishiyama T."/>
            <person name="Hasebe M."/>
            <person name="Maruyama T."/>
            <person name="Minagawa J."/>
            <person name="Obokata J."/>
            <person name="Shigenobu S."/>
        </authorList>
    </citation>
    <scope>NUCLEOTIDE SEQUENCE [LARGE SCALE GENOMIC DNA]</scope>
</reference>
<feature type="signal peptide" evidence="1">
    <location>
        <begin position="1"/>
        <end position="19"/>
    </location>
</feature>
<feature type="chain" id="PRO_5043752625" description="Secreted protein" evidence="1">
    <location>
        <begin position="20"/>
        <end position="120"/>
    </location>
</feature>
<dbReference type="AlphaFoldDB" id="A0AAV4BWS4"/>
<keyword evidence="1" id="KW-0732">Signal</keyword>
<accession>A0AAV4BWS4</accession>
<evidence type="ECO:0008006" key="4">
    <source>
        <dbReference type="Google" id="ProtNLM"/>
    </source>
</evidence>
<gene>
    <name evidence="2" type="ORF">PoB_005008500</name>
</gene>
<dbReference type="EMBL" id="BLXT01005511">
    <property type="protein sequence ID" value="GFO23580.1"/>
    <property type="molecule type" value="Genomic_DNA"/>
</dbReference>
<organism evidence="2 3">
    <name type="scientific">Plakobranchus ocellatus</name>
    <dbReference type="NCBI Taxonomy" id="259542"/>
    <lineage>
        <taxon>Eukaryota</taxon>
        <taxon>Metazoa</taxon>
        <taxon>Spiralia</taxon>
        <taxon>Lophotrochozoa</taxon>
        <taxon>Mollusca</taxon>
        <taxon>Gastropoda</taxon>
        <taxon>Heterobranchia</taxon>
        <taxon>Euthyneura</taxon>
        <taxon>Panpulmonata</taxon>
        <taxon>Sacoglossa</taxon>
        <taxon>Placobranchoidea</taxon>
        <taxon>Plakobranchidae</taxon>
        <taxon>Plakobranchus</taxon>
    </lineage>
</organism>
<dbReference type="Proteomes" id="UP000735302">
    <property type="component" value="Unassembled WGS sequence"/>
</dbReference>